<keyword evidence="3" id="KW-1185">Reference proteome</keyword>
<dbReference type="GO" id="GO:0012507">
    <property type="term" value="C:ER to Golgi transport vesicle membrane"/>
    <property type="evidence" value="ECO:0007669"/>
    <property type="project" value="TreeGrafter"/>
</dbReference>
<comment type="caution">
    <text evidence="2">The sequence shown here is derived from an EMBL/GenBank/DDBJ whole genome shotgun (WGS) entry which is preliminary data.</text>
</comment>
<dbReference type="PANTHER" id="PTHR13402">
    <property type="entry name" value="RGPR-RELATED"/>
    <property type="match status" value="1"/>
</dbReference>
<accession>A0A3S1BF63</accession>
<dbReference type="EMBL" id="RQTK01000125">
    <property type="protein sequence ID" value="RUS86885.1"/>
    <property type="molecule type" value="Genomic_DNA"/>
</dbReference>
<dbReference type="PANTHER" id="PTHR13402:SF6">
    <property type="entry name" value="SECRETORY 16, ISOFORM I"/>
    <property type="match status" value="1"/>
</dbReference>
<feature type="compositionally biased region" description="Polar residues" evidence="1">
    <location>
        <begin position="131"/>
        <end position="145"/>
    </location>
</feature>
<evidence type="ECO:0000256" key="1">
    <source>
        <dbReference type="SAM" id="MobiDB-lite"/>
    </source>
</evidence>
<feature type="region of interest" description="Disordered" evidence="1">
    <location>
        <begin position="1"/>
        <end position="81"/>
    </location>
</feature>
<evidence type="ECO:0000313" key="2">
    <source>
        <dbReference type="EMBL" id="RUS86885.1"/>
    </source>
</evidence>
<proteinExistence type="predicted"/>
<dbReference type="OrthoDB" id="8918678at2759"/>
<sequence>MILPDDKDPAIVWDPTKKKWVNADGTEDETQSAAPPPTDSDLMGKPPSGGPPLSNSTGLTGGGAPPPMQAGSGANRFSLKAKGARNQYVDVNNPKPVAVPSNLFNVMPGAPPVGNAALPQVLMPGAAPPTDGSQMDSNTNSSQGLLSVPENDQPPPAADVTVNNSAPPQLPQLPQMPMMFNPASLKGNQGSAASAGTGMKYGQRRAYPK</sequence>
<dbReference type="AlphaFoldDB" id="A0A3S1BF63"/>
<dbReference type="GO" id="GO:0070971">
    <property type="term" value="C:endoplasmic reticulum exit site"/>
    <property type="evidence" value="ECO:0007669"/>
    <property type="project" value="TreeGrafter"/>
</dbReference>
<dbReference type="STRING" id="188477.A0A3S1BF63"/>
<gene>
    <name evidence="2" type="ORF">EGW08_005364</name>
</gene>
<dbReference type="GO" id="GO:0070973">
    <property type="term" value="P:protein localization to endoplasmic reticulum exit site"/>
    <property type="evidence" value="ECO:0007669"/>
    <property type="project" value="TreeGrafter"/>
</dbReference>
<dbReference type="Proteomes" id="UP000271974">
    <property type="component" value="Unassembled WGS sequence"/>
</dbReference>
<reference evidence="2 3" key="1">
    <citation type="submission" date="2019-01" db="EMBL/GenBank/DDBJ databases">
        <title>A draft genome assembly of the solar-powered sea slug Elysia chlorotica.</title>
        <authorList>
            <person name="Cai H."/>
            <person name="Li Q."/>
            <person name="Fang X."/>
            <person name="Li J."/>
            <person name="Curtis N.E."/>
            <person name="Altenburger A."/>
            <person name="Shibata T."/>
            <person name="Feng M."/>
            <person name="Maeda T."/>
            <person name="Schwartz J.A."/>
            <person name="Shigenobu S."/>
            <person name="Lundholm N."/>
            <person name="Nishiyama T."/>
            <person name="Yang H."/>
            <person name="Hasebe M."/>
            <person name="Li S."/>
            <person name="Pierce S.K."/>
            <person name="Wang J."/>
        </authorList>
    </citation>
    <scope>NUCLEOTIDE SEQUENCE [LARGE SCALE GENOMIC DNA]</scope>
    <source>
        <strain evidence="2">EC2010</strain>
        <tissue evidence="2">Whole organism of an adult</tissue>
    </source>
</reference>
<organism evidence="2 3">
    <name type="scientific">Elysia chlorotica</name>
    <name type="common">Eastern emerald elysia</name>
    <name type="synonym">Sea slug</name>
    <dbReference type="NCBI Taxonomy" id="188477"/>
    <lineage>
        <taxon>Eukaryota</taxon>
        <taxon>Metazoa</taxon>
        <taxon>Spiralia</taxon>
        <taxon>Lophotrochozoa</taxon>
        <taxon>Mollusca</taxon>
        <taxon>Gastropoda</taxon>
        <taxon>Heterobranchia</taxon>
        <taxon>Euthyneura</taxon>
        <taxon>Panpulmonata</taxon>
        <taxon>Sacoglossa</taxon>
        <taxon>Placobranchoidea</taxon>
        <taxon>Plakobranchidae</taxon>
        <taxon>Elysia</taxon>
    </lineage>
</organism>
<name>A0A3S1BF63_ELYCH</name>
<feature type="region of interest" description="Disordered" evidence="1">
    <location>
        <begin position="120"/>
        <end position="209"/>
    </location>
</feature>
<dbReference type="GO" id="GO:0007030">
    <property type="term" value="P:Golgi organization"/>
    <property type="evidence" value="ECO:0007669"/>
    <property type="project" value="TreeGrafter"/>
</dbReference>
<protein>
    <submittedName>
        <fullName evidence="2">Uncharacterized protein</fullName>
    </submittedName>
</protein>
<evidence type="ECO:0000313" key="3">
    <source>
        <dbReference type="Proteomes" id="UP000271974"/>
    </source>
</evidence>